<evidence type="ECO:0000313" key="3">
    <source>
        <dbReference type="EMBL" id="QDU96205.1"/>
    </source>
</evidence>
<evidence type="ECO:0000256" key="2">
    <source>
        <dbReference type="SAM" id="SignalP"/>
    </source>
</evidence>
<feature type="region of interest" description="Disordered" evidence="1">
    <location>
        <begin position="155"/>
        <end position="208"/>
    </location>
</feature>
<gene>
    <name evidence="3" type="ORF">Pla8534_40240</name>
</gene>
<dbReference type="Proteomes" id="UP000317648">
    <property type="component" value="Chromosome"/>
</dbReference>
<accession>A0A518DWI8</accession>
<reference evidence="3 4" key="1">
    <citation type="submission" date="2019-02" db="EMBL/GenBank/DDBJ databases">
        <title>Deep-cultivation of Planctomycetes and their phenomic and genomic characterization uncovers novel biology.</title>
        <authorList>
            <person name="Wiegand S."/>
            <person name="Jogler M."/>
            <person name="Boedeker C."/>
            <person name="Pinto D."/>
            <person name="Vollmers J."/>
            <person name="Rivas-Marin E."/>
            <person name="Kohn T."/>
            <person name="Peeters S.H."/>
            <person name="Heuer A."/>
            <person name="Rast P."/>
            <person name="Oberbeckmann S."/>
            <person name="Bunk B."/>
            <person name="Jeske O."/>
            <person name="Meyerdierks A."/>
            <person name="Storesund J.E."/>
            <person name="Kallscheuer N."/>
            <person name="Luecker S."/>
            <person name="Lage O.M."/>
            <person name="Pohl T."/>
            <person name="Merkel B.J."/>
            <person name="Hornburger P."/>
            <person name="Mueller R.-W."/>
            <person name="Bruemmer F."/>
            <person name="Labrenz M."/>
            <person name="Spormann A.M."/>
            <person name="Op den Camp H."/>
            <person name="Overmann J."/>
            <person name="Amann R."/>
            <person name="Jetten M.S.M."/>
            <person name="Mascher T."/>
            <person name="Medema M.H."/>
            <person name="Devos D.P."/>
            <person name="Kaster A.-K."/>
            <person name="Ovreas L."/>
            <person name="Rohde M."/>
            <person name="Galperin M.Y."/>
            <person name="Jogler C."/>
        </authorList>
    </citation>
    <scope>NUCLEOTIDE SEQUENCE [LARGE SCALE GENOMIC DNA]</scope>
    <source>
        <strain evidence="3 4">Pla85_3_4</strain>
    </source>
</reference>
<dbReference type="RefSeq" id="WP_145054865.1">
    <property type="nucleotide sequence ID" value="NZ_CP036433.1"/>
</dbReference>
<evidence type="ECO:0000313" key="4">
    <source>
        <dbReference type="Proteomes" id="UP000317648"/>
    </source>
</evidence>
<sequence precursor="true">MDCKQVLRQLRFRSSVSFLAVLLALAALGCDKGGDSTKTPAAKPQPSTQDTAADDKASDAYMGSGTRDTPSSVDSASPAADQKWVIVQEEATEEYTVNVEVKETVEENGEEKVVTKQVPETRTRTLIVAKLVPSEDGAALEQLEVPAGWTLIQKEGQAPRLESTSETLPDGEGDVALPPLTPPDPFGDKPAGSDGKEPKAEIDALFDK</sequence>
<feature type="compositionally biased region" description="Low complexity" evidence="1">
    <location>
        <begin position="70"/>
        <end position="80"/>
    </location>
</feature>
<keyword evidence="4" id="KW-1185">Reference proteome</keyword>
<dbReference type="EMBL" id="CP036433">
    <property type="protein sequence ID" value="QDU96205.1"/>
    <property type="molecule type" value="Genomic_DNA"/>
</dbReference>
<evidence type="ECO:0000256" key="1">
    <source>
        <dbReference type="SAM" id="MobiDB-lite"/>
    </source>
</evidence>
<dbReference type="AlphaFoldDB" id="A0A518DWI8"/>
<feature type="region of interest" description="Disordered" evidence="1">
    <location>
        <begin position="34"/>
        <end position="80"/>
    </location>
</feature>
<proteinExistence type="predicted"/>
<keyword evidence="2" id="KW-0732">Signal</keyword>
<dbReference type="KEGG" id="lcre:Pla8534_40240"/>
<protein>
    <submittedName>
        <fullName evidence="3">Uncharacterized protein</fullName>
    </submittedName>
</protein>
<feature type="compositionally biased region" description="Basic and acidic residues" evidence="1">
    <location>
        <begin position="194"/>
        <end position="208"/>
    </location>
</feature>
<feature type="signal peptide" evidence="2">
    <location>
        <begin position="1"/>
        <end position="29"/>
    </location>
</feature>
<name>A0A518DWI8_9BACT</name>
<dbReference type="PROSITE" id="PS51257">
    <property type="entry name" value="PROKAR_LIPOPROTEIN"/>
    <property type="match status" value="1"/>
</dbReference>
<feature type="chain" id="PRO_5022092130" evidence="2">
    <location>
        <begin position="30"/>
        <end position="208"/>
    </location>
</feature>
<organism evidence="3 4">
    <name type="scientific">Lignipirellula cremea</name>
    <dbReference type="NCBI Taxonomy" id="2528010"/>
    <lineage>
        <taxon>Bacteria</taxon>
        <taxon>Pseudomonadati</taxon>
        <taxon>Planctomycetota</taxon>
        <taxon>Planctomycetia</taxon>
        <taxon>Pirellulales</taxon>
        <taxon>Pirellulaceae</taxon>
        <taxon>Lignipirellula</taxon>
    </lineage>
</organism>